<evidence type="ECO:0000256" key="2">
    <source>
        <dbReference type="ARBA" id="ARBA00022448"/>
    </source>
</evidence>
<dbReference type="STRING" id="471223.GWCH70_0296"/>
<dbReference type="Pfam" id="PF00528">
    <property type="entry name" value="BPD_transp_1"/>
    <property type="match status" value="1"/>
</dbReference>
<feature type="domain" description="ABC transmembrane type-1" evidence="7">
    <location>
        <begin position="18"/>
        <end position="197"/>
    </location>
</feature>
<dbReference type="HOGENOM" id="CLU_046113_7_2_9"/>
<keyword evidence="2 6" id="KW-0813">Transport</keyword>
<dbReference type="EMBL" id="CP001638">
    <property type="protein sequence ID" value="ACS23223.1"/>
    <property type="molecule type" value="Genomic_DNA"/>
</dbReference>
<dbReference type="FunFam" id="1.10.3720.10:FF:000001">
    <property type="entry name" value="Glycine betaine ABC transporter, permease"/>
    <property type="match status" value="1"/>
</dbReference>
<evidence type="ECO:0000256" key="1">
    <source>
        <dbReference type="ARBA" id="ARBA00004141"/>
    </source>
</evidence>
<feature type="transmembrane region" description="Helical" evidence="6">
    <location>
        <begin position="53"/>
        <end position="76"/>
    </location>
</feature>
<dbReference type="GO" id="GO:0055085">
    <property type="term" value="P:transmembrane transport"/>
    <property type="evidence" value="ECO:0007669"/>
    <property type="project" value="InterPro"/>
</dbReference>
<accession>C5D4L5</accession>
<feature type="transmembrane region" description="Helical" evidence="6">
    <location>
        <begin position="179"/>
        <end position="197"/>
    </location>
</feature>
<dbReference type="Gene3D" id="1.10.3720.10">
    <property type="entry name" value="MetI-like"/>
    <property type="match status" value="1"/>
</dbReference>
<dbReference type="RefSeq" id="WP_012749040.1">
    <property type="nucleotide sequence ID" value="NZ_CP070511.1"/>
</dbReference>
<keyword evidence="5 6" id="KW-0472">Membrane</keyword>
<dbReference type="InterPro" id="IPR035906">
    <property type="entry name" value="MetI-like_sf"/>
</dbReference>
<reference evidence="8" key="1">
    <citation type="submission" date="2009-06" db="EMBL/GenBank/DDBJ databases">
        <title>Complete sequence of chromosome of Geopacillus sp. WCH70.</title>
        <authorList>
            <consortium name="US DOE Joint Genome Institute"/>
            <person name="Lucas S."/>
            <person name="Copeland A."/>
            <person name="Lapidus A."/>
            <person name="Glavina del Rio T."/>
            <person name="Dalin E."/>
            <person name="Tice H."/>
            <person name="Bruce D."/>
            <person name="Goodwin L."/>
            <person name="Pitluck S."/>
            <person name="Chertkov O."/>
            <person name="Brettin T."/>
            <person name="Detter J.C."/>
            <person name="Han C."/>
            <person name="Larimer F."/>
            <person name="Land M."/>
            <person name="Hauser L."/>
            <person name="Kyrpides N."/>
            <person name="Mikhailova N."/>
            <person name="Brumm P."/>
            <person name="Mead D.A."/>
            <person name="Richardson P."/>
        </authorList>
    </citation>
    <scope>NUCLEOTIDE SEQUENCE [LARGE SCALE GENOMIC DNA]</scope>
    <source>
        <strain evidence="8">WCH70</strain>
    </source>
</reference>
<gene>
    <name evidence="8" type="ordered locus">GWCH70_0296</name>
</gene>
<dbReference type="InterPro" id="IPR000515">
    <property type="entry name" value="MetI-like"/>
</dbReference>
<evidence type="ECO:0000256" key="4">
    <source>
        <dbReference type="ARBA" id="ARBA00022989"/>
    </source>
</evidence>
<comment type="similarity">
    <text evidence="6">Belongs to the binding-protein-dependent transport system permease family.</text>
</comment>
<dbReference type="SUPFAM" id="SSF161098">
    <property type="entry name" value="MetI-like"/>
    <property type="match status" value="1"/>
</dbReference>
<sequence>MNLLDIMIERKQEIWIAFQEHILLSGTAMIIAILVAVPLGIVLTRHKKLAEPIIGIAAIIQTIPSLALLGFMLPIFGIGKLPAIIALTLYALLPILRNTYTGILGVDPALVDAGRGMGMTSRQILWMVELPLSLPVIMAGVRTATVLTIGVAALATFIGAGGLGDLIDRGLRIADKNLILAGAIPAAVLAILFDLLLRKLENKVTPKGLKS</sequence>
<dbReference type="CDD" id="cd06261">
    <property type="entry name" value="TM_PBP2"/>
    <property type="match status" value="1"/>
</dbReference>
<dbReference type="PROSITE" id="PS50928">
    <property type="entry name" value="ABC_TM1"/>
    <property type="match status" value="1"/>
</dbReference>
<name>C5D4L5_GEOSW</name>
<evidence type="ECO:0000256" key="5">
    <source>
        <dbReference type="ARBA" id="ARBA00023136"/>
    </source>
</evidence>
<dbReference type="GO" id="GO:0005886">
    <property type="term" value="C:plasma membrane"/>
    <property type="evidence" value="ECO:0007669"/>
    <property type="project" value="UniProtKB-SubCell"/>
</dbReference>
<dbReference type="OrthoDB" id="9801163at2"/>
<dbReference type="InterPro" id="IPR051204">
    <property type="entry name" value="ABC_transp_perm/SBD"/>
</dbReference>
<protein>
    <submittedName>
        <fullName evidence="8">Binding-protein-dependent transport systems inner membrane component</fullName>
    </submittedName>
</protein>
<proteinExistence type="inferred from homology"/>
<feature type="transmembrane region" description="Helical" evidence="6">
    <location>
        <begin position="146"/>
        <end position="167"/>
    </location>
</feature>
<dbReference type="PANTHER" id="PTHR30177">
    <property type="entry name" value="GLYCINE BETAINE/L-PROLINE TRANSPORT SYSTEM PERMEASE PROTEIN PROW"/>
    <property type="match status" value="1"/>
</dbReference>
<evidence type="ECO:0000313" key="8">
    <source>
        <dbReference type="EMBL" id="ACS23223.1"/>
    </source>
</evidence>
<organism evidence="8">
    <name type="scientific">Geobacillus sp. (strain WCH70)</name>
    <dbReference type="NCBI Taxonomy" id="471223"/>
    <lineage>
        <taxon>Bacteria</taxon>
        <taxon>Bacillati</taxon>
        <taxon>Bacillota</taxon>
        <taxon>Bacilli</taxon>
        <taxon>Bacillales</taxon>
        <taxon>Anoxybacillaceae</taxon>
        <taxon>Geobacillus</taxon>
    </lineage>
</organism>
<dbReference type="KEGG" id="gwc:GWCH70_0296"/>
<evidence type="ECO:0000256" key="3">
    <source>
        <dbReference type="ARBA" id="ARBA00022692"/>
    </source>
</evidence>
<dbReference type="eggNOG" id="COG1174">
    <property type="taxonomic scope" value="Bacteria"/>
</dbReference>
<keyword evidence="3 6" id="KW-0812">Transmembrane</keyword>
<dbReference type="AlphaFoldDB" id="C5D4L5"/>
<feature type="transmembrane region" description="Helical" evidence="6">
    <location>
        <begin position="21"/>
        <end position="41"/>
    </location>
</feature>
<feature type="transmembrane region" description="Helical" evidence="6">
    <location>
        <begin position="123"/>
        <end position="141"/>
    </location>
</feature>
<evidence type="ECO:0000259" key="7">
    <source>
        <dbReference type="PROSITE" id="PS50928"/>
    </source>
</evidence>
<dbReference type="PANTHER" id="PTHR30177:SF4">
    <property type="entry name" value="OSMOPROTECTANT IMPORT PERMEASE PROTEIN OSMW"/>
    <property type="match status" value="1"/>
</dbReference>
<feature type="transmembrane region" description="Helical" evidence="6">
    <location>
        <begin position="83"/>
        <end position="103"/>
    </location>
</feature>
<keyword evidence="4 6" id="KW-1133">Transmembrane helix</keyword>
<evidence type="ECO:0000256" key="6">
    <source>
        <dbReference type="RuleBase" id="RU363032"/>
    </source>
</evidence>
<comment type="subcellular location">
    <subcellularLocation>
        <location evidence="6">Cell membrane</location>
        <topology evidence="6">Multi-pass membrane protein</topology>
    </subcellularLocation>
    <subcellularLocation>
        <location evidence="1">Membrane</location>
        <topology evidence="1">Multi-pass membrane protein</topology>
    </subcellularLocation>
</comment>
<dbReference type="GO" id="GO:0031460">
    <property type="term" value="P:glycine betaine transport"/>
    <property type="evidence" value="ECO:0007669"/>
    <property type="project" value="TreeGrafter"/>
</dbReference>